<evidence type="ECO:0000313" key="2">
    <source>
        <dbReference type="EMBL" id="KMO33306.1"/>
    </source>
</evidence>
<feature type="compositionally biased region" description="Low complexity" evidence="1">
    <location>
        <begin position="61"/>
        <end position="72"/>
    </location>
</feature>
<evidence type="ECO:0000313" key="3">
    <source>
        <dbReference type="Proteomes" id="UP000035955"/>
    </source>
</evidence>
<evidence type="ECO:0000256" key="1">
    <source>
        <dbReference type="SAM" id="MobiDB-lite"/>
    </source>
</evidence>
<dbReference type="AlphaFoldDB" id="A0A0J6V389"/>
<comment type="caution">
    <text evidence="2">The sequence shown here is derived from an EMBL/GenBank/DDBJ whole genome shotgun (WGS) entry which is preliminary data.</text>
</comment>
<proteinExistence type="predicted"/>
<dbReference type="PATRIC" id="fig|298794.3.peg.1588"/>
<organism evidence="2 3">
    <name type="scientific">Methylobacterium variabile</name>
    <dbReference type="NCBI Taxonomy" id="298794"/>
    <lineage>
        <taxon>Bacteria</taxon>
        <taxon>Pseudomonadati</taxon>
        <taxon>Pseudomonadota</taxon>
        <taxon>Alphaproteobacteria</taxon>
        <taxon>Hyphomicrobiales</taxon>
        <taxon>Methylobacteriaceae</taxon>
        <taxon>Methylobacterium</taxon>
    </lineage>
</organism>
<sequence>MISLSAIGTYLAGLIARTAGEAAVNAFIRWVDGMRAAEAQREVGAAQQAASSRAEAERQEAAAQAAADAAAAGLEDPADPFLRKD</sequence>
<dbReference type="EMBL" id="LABY01000155">
    <property type="protein sequence ID" value="KMO33306.1"/>
    <property type="molecule type" value="Genomic_DNA"/>
</dbReference>
<name>A0A0J6V389_9HYPH</name>
<dbReference type="Proteomes" id="UP000035955">
    <property type="component" value="Unassembled WGS sequence"/>
</dbReference>
<feature type="region of interest" description="Disordered" evidence="1">
    <location>
        <begin position="45"/>
        <end position="85"/>
    </location>
</feature>
<keyword evidence="3" id="KW-1185">Reference proteome</keyword>
<reference evidence="2 3" key="1">
    <citation type="submission" date="2015-03" db="EMBL/GenBank/DDBJ databases">
        <title>Genome sequencing of Methylobacterium variabile DSM 16961.</title>
        <authorList>
            <person name="Chaudhry V."/>
            <person name="Patil P.B."/>
        </authorList>
    </citation>
    <scope>NUCLEOTIDE SEQUENCE [LARGE SCALE GENOMIC DNA]</scope>
    <source>
        <strain evidence="2 3">DSM 16961</strain>
    </source>
</reference>
<dbReference type="RefSeq" id="WP_048446190.1">
    <property type="nucleotide sequence ID" value="NZ_LABY01000155.1"/>
</dbReference>
<gene>
    <name evidence="2" type="ORF">VQ02_21160</name>
</gene>
<accession>A0A0J6V389</accession>
<protein>
    <submittedName>
        <fullName evidence="2">Uncharacterized protein</fullName>
    </submittedName>
</protein>